<evidence type="ECO:0000313" key="6">
    <source>
        <dbReference type="EMBL" id="GAA4481527.1"/>
    </source>
</evidence>
<evidence type="ECO:0000256" key="3">
    <source>
        <dbReference type="ARBA" id="ARBA00023163"/>
    </source>
</evidence>
<sequence length="224" mass="24454">MKPVSESLPRRLPRGRHALSRDELERVQRARLCAAMAEVMAEKGYVATSVADVLARSGVSRQTFYQVFDSKLDCFMTAFDFASDILTRRLMETVGADEHGVLAPEAASDPLERFERVFTAYLDALATELPYTRLFLIEVYAAGPAAIRRRSRQQAATATLLANLMGVTAESGRFTCQMIVTATSTMVTNAVADNDLTALRAVGPPVIDHVRALWKAGAFGHEGG</sequence>
<dbReference type="Pfam" id="PF00440">
    <property type="entry name" value="TetR_N"/>
    <property type="match status" value="1"/>
</dbReference>
<gene>
    <name evidence="6" type="ORF">GCM10023191_000600</name>
</gene>
<comment type="caution">
    <text evidence="6">The sequence shown here is derived from an EMBL/GenBank/DDBJ whole genome shotgun (WGS) entry which is preliminary data.</text>
</comment>
<dbReference type="Gene3D" id="1.10.10.60">
    <property type="entry name" value="Homeodomain-like"/>
    <property type="match status" value="1"/>
</dbReference>
<dbReference type="Proteomes" id="UP001500503">
    <property type="component" value="Unassembled WGS sequence"/>
</dbReference>
<keyword evidence="2 4" id="KW-0238">DNA-binding</keyword>
<dbReference type="PANTHER" id="PTHR30055">
    <property type="entry name" value="HTH-TYPE TRANSCRIPTIONAL REGULATOR RUTR"/>
    <property type="match status" value="1"/>
</dbReference>
<evidence type="ECO:0000256" key="4">
    <source>
        <dbReference type="PROSITE-ProRule" id="PRU00335"/>
    </source>
</evidence>
<dbReference type="PROSITE" id="PS50977">
    <property type="entry name" value="HTH_TETR_2"/>
    <property type="match status" value="1"/>
</dbReference>
<organism evidence="6 7">
    <name type="scientific">Actinoallomurus oryzae</name>
    <dbReference type="NCBI Taxonomy" id="502180"/>
    <lineage>
        <taxon>Bacteria</taxon>
        <taxon>Bacillati</taxon>
        <taxon>Actinomycetota</taxon>
        <taxon>Actinomycetes</taxon>
        <taxon>Streptosporangiales</taxon>
        <taxon>Thermomonosporaceae</taxon>
        <taxon>Actinoallomurus</taxon>
    </lineage>
</organism>
<dbReference type="SUPFAM" id="SSF46689">
    <property type="entry name" value="Homeodomain-like"/>
    <property type="match status" value="1"/>
</dbReference>
<keyword evidence="3" id="KW-0804">Transcription</keyword>
<dbReference type="PANTHER" id="PTHR30055:SF234">
    <property type="entry name" value="HTH-TYPE TRANSCRIPTIONAL REGULATOR BETI"/>
    <property type="match status" value="1"/>
</dbReference>
<feature type="DNA-binding region" description="H-T-H motif" evidence="4">
    <location>
        <begin position="49"/>
        <end position="68"/>
    </location>
</feature>
<feature type="domain" description="HTH tetR-type" evidence="5">
    <location>
        <begin position="26"/>
        <end position="86"/>
    </location>
</feature>
<dbReference type="InterPro" id="IPR009057">
    <property type="entry name" value="Homeodomain-like_sf"/>
</dbReference>
<dbReference type="EMBL" id="BAABHF010000002">
    <property type="protein sequence ID" value="GAA4481527.1"/>
    <property type="molecule type" value="Genomic_DNA"/>
</dbReference>
<evidence type="ECO:0000259" key="5">
    <source>
        <dbReference type="PROSITE" id="PS50977"/>
    </source>
</evidence>
<name>A0ABP8P3Y3_9ACTN</name>
<keyword evidence="7" id="KW-1185">Reference proteome</keyword>
<evidence type="ECO:0000256" key="1">
    <source>
        <dbReference type="ARBA" id="ARBA00023015"/>
    </source>
</evidence>
<proteinExistence type="predicted"/>
<dbReference type="Gene3D" id="1.10.357.10">
    <property type="entry name" value="Tetracycline Repressor, domain 2"/>
    <property type="match status" value="1"/>
</dbReference>
<evidence type="ECO:0000313" key="7">
    <source>
        <dbReference type="Proteomes" id="UP001500503"/>
    </source>
</evidence>
<reference evidence="7" key="1">
    <citation type="journal article" date="2019" name="Int. J. Syst. Evol. Microbiol.">
        <title>The Global Catalogue of Microorganisms (GCM) 10K type strain sequencing project: providing services to taxonomists for standard genome sequencing and annotation.</title>
        <authorList>
            <consortium name="The Broad Institute Genomics Platform"/>
            <consortium name="The Broad Institute Genome Sequencing Center for Infectious Disease"/>
            <person name="Wu L."/>
            <person name="Ma J."/>
        </authorList>
    </citation>
    <scope>NUCLEOTIDE SEQUENCE [LARGE SCALE GENOMIC DNA]</scope>
    <source>
        <strain evidence="7">JCM 17933</strain>
    </source>
</reference>
<dbReference type="InterPro" id="IPR050109">
    <property type="entry name" value="HTH-type_TetR-like_transc_reg"/>
</dbReference>
<dbReference type="InterPro" id="IPR001647">
    <property type="entry name" value="HTH_TetR"/>
</dbReference>
<evidence type="ECO:0000256" key="2">
    <source>
        <dbReference type="ARBA" id="ARBA00023125"/>
    </source>
</evidence>
<protein>
    <recommendedName>
        <fullName evidence="5">HTH tetR-type domain-containing protein</fullName>
    </recommendedName>
</protein>
<keyword evidence="1" id="KW-0805">Transcription regulation</keyword>
<accession>A0ABP8P3Y3</accession>